<protein>
    <recommendedName>
        <fullName evidence="1">PiggyBac transposable element-derived protein domain-containing protein</fullName>
    </recommendedName>
</protein>
<comment type="caution">
    <text evidence="2">The sequence shown here is derived from an EMBL/GenBank/DDBJ whole genome shotgun (WGS) entry which is preliminary data.</text>
</comment>
<dbReference type="EMBL" id="JARBHB010000009">
    <property type="protein sequence ID" value="KAJ8875573.1"/>
    <property type="molecule type" value="Genomic_DNA"/>
</dbReference>
<keyword evidence="3" id="KW-1185">Reference proteome</keyword>
<evidence type="ECO:0000313" key="3">
    <source>
        <dbReference type="Proteomes" id="UP001159363"/>
    </source>
</evidence>
<accession>A0ABQ9GU94</accession>
<organism evidence="2 3">
    <name type="scientific">Dryococelus australis</name>
    <dbReference type="NCBI Taxonomy" id="614101"/>
    <lineage>
        <taxon>Eukaryota</taxon>
        <taxon>Metazoa</taxon>
        <taxon>Ecdysozoa</taxon>
        <taxon>Arthropoda</taxon>
        <taxon>Hexapoda</taxon>
        <taxon>Insecta</taxon>
        <taxon>Pterygota</taxon>
        <taxon>Neoptera</taxon>
        <taxon>Polyneoptera</taxon>
        <taxon>Phasmatodea</taxon>
        <taxon>Verophasmatodea</taxon>
        <taxon>Anareolatae</taxon>
        <taxon>Phasmatidae</taxon>
        <taxon>Eurycanthinae</taxon>
        <taxon>Dryococelus</taxon>
    </lineage>
</organism>
<feature type="domain" description="PiggyBac transposable element-derived protein" evidence="1">
    <location>
        <begin position="20"/>
        <end position="131"/>
    </location>
</feature>
<reference evidence="2 3" key="1">
    <citation type="submission" date="2023-02" db="EMBL/GenBank/DDBJ databases">
        <title>LHISI_Scaffold_Assembly.</title>
        <authorList>
            <person name="Stuart O.P."/>
            <person name="Cleave R."/>
            <person name="Magrath M.J.L."/>
            <person name="Mikheyev A.S."/>
        </authorList>
    </citation>
    <scope>NUCLEOTIDE SEQUENCE [LARGE SCALE GENOMIC DNA]</scope>
    <source>
        <strain evidence="2">Daus_M_001</strain>
        <tissue evidence="2">Leg muscle</tissue>
    </source>
</reference>
<sequence length="162" mass="18850">MLYLYRTVSGTEGLENKSINRTRREVPPTAKNFKLQLFSTHVYKHKDTTLIGDNKEKPIKKYMNSLSSLHPSVNIAENEKSPEAIQYFNTTKFGVDIMDQMARKYSVKSLPRYWPVNVFFNVLNLACINSWILYKDVTGRNIRRGNSSWNCAKNCEQCTWLT</sequence>
<gene>
    <name evidence="2" type="ORF">PR048_023469</name>
</gene>
<proteinExistence type="predicted"/>
<dbReference type="InterPro" id="IPR029526">
    <property type="entry name" value="PGBD"/>
</dbReference>
<name>A0ABQ9GU94_9NEOP</name>
<evidence type="ECO:0000313" key="2">
    <source>
        <dbReference type="EMBL" id="KAJ8875573.1"/>
    </source>
</evidence>
<evidence type="ECO:0000259" key="1">
    <source>
        <dbReference type="Pfam" id="PF13843"/>
    </source>
</evidence>
<dbReference type="Pfam" id="PF13843">
    <property type="entry name" value="DDE_Tnp_1_7"/>
    <property type="match status" value="1"/>
</dbReference>
<dbReference type="Proteomes" id="UP001159363">
    <property type="component" value="Chromosome 8"/>
</dbReference>